<dbReference type="SUPFAM" id="SSF50800">
    <property type="entry name" value="PK beta-barrel domain-like"/>
    <property type="match status" value="1"/>
</dbReference>
<dbReference type="PANTHER" id="PTHR30212:SF2">
    <property type="entry name" value="PROTEIN YIIM"/>
    <property type="match status" value="1"/>
</dbReference>
<dbReference type="Gene3D" id="2.40.33.20">
    <property type="entry name" value="PK beta-barrel domain-like"/>
    <property type="match status" value="1"/>
</dbReference>
<dbReference type="PANTHER" id="PTHR30212">
    <property type="entry name" value="PROTEIN YIIM"/>
    <property type="match status" value="1"/>
</dbReference>
<feature type="domain" description="MOSC" evidence="1">
    <location>
        <begin position="39"/>
        <end position="175"/>
    </location>
</feature>
<proteinExistence type="predicted"/>
<evidence type="ECO:0000259" key="1">
    <source>
        <dbReference type="PROSITE" id="PS51340"/>
    </source>
</evidence>
<dbReference type="PROSITE" id="PS51340">
    <property type="entry name" value="MOSC"/>
    <property type="match status" value="1"/>
</dbReference>
<dbReference type="Pfam" id="PF03473">
    <property type="entry name" value="MOSC"/>
    <property type="match status" value="1"/>
</dbReference>
<name>A0A4R6JQG4_9ACTN</name>
<dbReference type="Proteomes" id="UP000294901">
    <property type="component" value="Unassembled WGS sequence"/>
</dbReference>
<dbReference type="AlphaFoldDB" id="A0A4R6JQG4"/>
<comment type="caution">
    <text evidence="2">The sequence shown here is derived from an EMBL/GenBank/DDBJ whole genome shotgun (WGS) entry which is preliminary data.</text>
</comment>
<protein>
    <submittedName>
        <fullName evidence="2">MOSC domain-containing protein YiiM</fullName>
    </submittedName>
</protein>
<keyword evidence="3" id="KW-1185">Reference proteome</keyword>
<gene>
    <name evidence="2" type="ORF">C8E87_2499</name>
</gene>
<dbReference type="InterPro" id="IPR052353">
    <property type="entry name" value="Benzoxazolinone_Detox_Enz"/>
</dbReference>
<reference evidence="2 3" key="1">
    <citation type="submission" date="2019-03" db="EMBL/GenBank/DDBJ databases">
        <title>Sequencing the genomes of 1000 actinobacteria strains.</title>
        <authorList>
            <person name="Klenk H.-P."/>
        </authorList>
    </citation>
    <scope>NUCLEOTIDE SEQUENCE [LARGE SCALE GENOMIC DNA]</scope>
    <source>
        <strain evidence="2 3">DSM 43805</strain>
    </source>
</reference>
<dbReference type="RefSeq" id="WP_133873248.1">
    <property type="nucleotide sequence ID" value="NZ_BOMD01000018.1"/>
</dbReference>
<evidence type="ECO:0000313" key="3">
    <source>
        <dbReference type="Proteomes" id="UP000294901"/>
    </source>
</evidence>
<dbReference type="GO" id="GO:0030170">
    <property type="term" value="F:pyridoxal phosphate binding"/>
    <property type="evidence" value="ECO:0007669"/>
    <property type="project" value="InterPro"/>
</dbReference>
<organism evidence="2 3">
    <name type="scientific">Paractinoplanes brasiliensis</name>
    <dbReference type="NCBI Taxonomy" id="52695"/>
    <lineage>
        <taxon>Bacteria</taxon>
        <taxon>Bacillati</taxon>
        <taxon>Actinomycetota</taxon>
        <taxon>Actinomycetes</taxon>
        <taxon>Micromonosporales</taxon>
        <taxon>Micromonosporaceae</taxon>
        <taxon>Paractinoplanes</taxon>
    </lineage>
</organism>
<dbReference type="OrthoDB" id="9786134at2"/>
<dbReference type="GO" id="GO:0030151">
    <property type="term" value="F:molybdenum ion binding"/>
    <property type="evidence" value="ECO:0007669"/>
    <property type="project" value="InterPro"/>
</dbReference>
<dbReference type="EMBL" id="SNWR01000001">
    <property type="protein sequence ID" value="TDO38833.1"/>
    <property type="molecule type" value="Genomic_DNA"/>
</dbReference>
<dbReference type="InterPro" id="IPR005302">
    <property type="entry name" value="MoCF_Sase_C"/>
</dbReference>
<dbReference type="GO" id="GO:0003824">
    <property type="term" value="F:catalytic activity"/>
    <property type="evidence" value="ECO:0007669"/>
    <property type="project" value="InterPro"/>
</dbReference>
<sequence>MTDGKVLSVNVGVARPNPAKRDTGLTGIDKLPVDHAVDVRAPGPKTTGLHSGVVGDPIGDIRHHGGDDQAVYAYSREDYDWWEASLGRSLPAGMFGENMTTAGLDLNRTLIGEVWRVGDVLELQPTFGRIPCATFQTKMGEKQWLKRFAREARTGTYLRVVTPGPLRAGDPIEIVHRPATSIGVSEAFDIYMHRSEELERLLVAEALPADLRDEIERRVARG</sequence>
<dbReference type="InterPro" id="IPR011037">
    <property type="entry name" value="Pyrv_Knase-like_insert_dom_sf"/>
</dbReference>
<evidence type="ECO:0000313" key="2">
    <source>
        <dbReference type="EMBL" id="TDO38833.1"/>
    </source>
</evidence>
<accession>A0A4R6JQG4</accession>